<dbReference type="Gramene" id="TRITD6Bv1G212230.1">
    <property type="protein sequence ID" value="TRITD6Bv1G212230.1"/>
    <property type="gene ID" value="TRITD6Bv1G212230"/>
</dbReference>
<name>A0A9R0YVE0_TRITD</name>
<dbReference type="AlphaFoldDB" id="A0A9R0YVE0"/>
<dbReference type="OMA" id="CNIDMEG"/>
<keyword evidence="2" id="KW-1185">Reference proteome</keyword>
<reference evidence="1 2" key="1">
    <citation type="submission" date="2017-09" db="EMBL/GenBank/DDBJ databases">
        <authorList>
            <consortium name="International Durum Wheat Genome Sequencing Consortium (IDWGSC)"/>
            <person name="Milanesi L."/>
        </authorList>
    </citation>
    <scope>NUCLEOTIDE SEQUENCE [LARGE SCALE GENOMIC DNA]</scope>
    <source>
        <strain evidence="2">cv. Svevo</strain>
    </source>
</reference>
<accession>A0A9R0YVE0</accession>
<protein>
    <submittedName>
        <fullName evidence="1">Uncharacterized protein</fullName>
    </submittedName>
</protein>
<dbReference type="PANTHER" id="PTHR34223:SF59">
    <property type="entry name" value="F-BOX DOMAIN-CONTAINING PROTEIN"/>
    <property type="match status" value="1"/>
</dbReference>
<evidence type="ECO:0000313" key="2">
    <source>
        <dbReference type="Proteomes" id="UP000324705"/>
    </source>
</evidence>
<sequence length="115" mass="12985">MPFLVTAYVHLGKGCFDFTFCNIDMEGDCDVTCSGCHTYPVDEGVLLNGFTHAVNLELIAEPEKIIYSWDFVRHPIFGNLKTLLLDEWFTTVDLVCILQHSPVLEMLTLQLGNTE</sequence>
<gene>
    <name evidence="1" type="ORF">TRITD_6Bv1G212230</name>
</gene>
<proteinExistence type="predicted"/>
<evidence type="ECO:0000313" key="1">
    <source>
        <dbReference type="EMBL" id="VAI62451.1"/>
    </source>
</evidence>
<dbReference type="EMBL" id="LT934122">
    <property type="protein sequence ID" value="VAI62451.1"/>
    <property type="molecule type" value="Genomic_DNA"/>
</dbReference>
<dbReference type="InterPro" id="IPR053197">
    <property type="entry name" value="F-box_SCFL_complex_component"/>
</dbReference>
<organism evidence="1 2">
    <name type="scientific">Triticum turgidum subsp. durum</name>
    <name type="common">Durum wheat</name>
    <name type="synonym">Triticum durum</name>
    <dbReference type="NCBI Taxonomy" id="4567"/>
    <lineage>
        <taxon>Eukaryota</taxon>
        <taxon>Viridiplantae</taxon>
        <taxon>Streptophyta</taxon>
        <taxon>Embryophyta</taxon>
        <taxon>Tracheophyta</taxon>
        <taxon>Spermatophyta</taxon>
        <taxon>Magnoliopsida</taxon>
        <taxon>Liliopsida</taxon>
        <taxon>Poales</taxon>
        <taxon>Poaceae</taxon>
        <taxon>BOP clade</taxon>
        <taxon>Pooideae</taxon>
        <taxon>Triticodae</taxon>
        <taxon>Triticeae</taxon>
        <taxon>Triticinae</taxon>
        <taxon>Triticum</taxon>
    </lineage>
</organism>
<dbReference type="PANTHER" id="PTHR34223">
    <property type="entry name" value="OS11G0201299 PROTEIN"/>
    <property type="match status" value="1"/>
</dbReference>
<dbReference type="Proteomes" id="UP000324705">
    <property type="component" value="Chromosome 6B"/>
</dbReference>